<accession>A0A0W0FLF6</accession>
<evidence type="ECO:0000313" key="3">
    <source>
        <dbReference type="EMBL" id="KTB37121.1"/>
    </source>
</evidence>
<dbReference type="EMBL" id="LATX01001869">
    <property type="protein sequence ID" value="KTB37121.1"/>
    <property type="molecule type" value="Genomic_DNA"/>
</dbReference>
<sequence length="265" mass="25995">MHFTTLYTLVIAALASTSIAAPLVKSILSLVEVSIEGFSSMPQQRRQGLVGGLTDTVTGVVDGAVGTVGNVVDGVVPLGAGDGVSDTVGGVVKAVGDTVDGTVGLRRQLEQVDGVVDGVVGTAEKAVDGAAGAVSNVAGGILKARQEQTGNSTTEGSTEQSSGGILGGVLGSGDGEGAGVLLEASTCFFSLFLNSMSVSGVVDTVGQVVDDATGLGLGEVLSGVVDTAGNVVGGVADTAGGVVDSTGLKKMRRMPAPQDDSECQE</sequence>
<evidence type="ECO:0000256" key="2">
    <source>
        <dbReference type="SAM" id="SignalP"/>
    </source>
</evidence>
<dbReference type="Proteomes" id="UP000054988">
    <property type="component" value="Unassembled WGS sequence"/>
</dbReference>
<name>A0A0W0FLF6_MONRR</name>
<feature type="region of interest" description="Disordered" evidence="1">
    <location>
        <begin position="246"/>
        <end position="265"/>
    </location>
</feature>
<evidence type="ECO:0000313" key="4">
    <source>
        <dbReference type="Proteomes" id="UP000054988"/>
    </source>
</evidence>
<comment type="caution">
    <text evidence="3">The sequence shown here is derived from an EMBL/GenBank/DDBJ whole genome shotgun (WGS) entry which is preliminary data.</text>
</comment>
<feature type="chain" id="PRO_5006901927" evidence="2">
    <location>
        <begin position="21"/>
        <end position="265"/>
    </location>
</feature>
<feature type="signal peptide" evidence="2">
    <location>
        <begin position="1"/>
        <end position="20"/>
    </location>
</feature>
<proteinExistence type="predicted"/>
<keyword evidence="2" id="KW-0732">Signal</keyword>
<feature type="compositionally biased region" description="Low complexity" evidence="1">
    <location>
        <begin position="147"/>
        <end position="163"/>
    </location>
</feature>
<feature type="region of interest" description="Disordered" evidence="1">
    <location>
        <begin position="145"/>
        <end position="168"/>
    </location>
</feature>
<gene>
    <name evidence="3" type="ORF">WG66_10291</name>
</gene>
<dbReference type="AlphaFoldDB" id="A0A0W0FLF6"/>
<reference evidence="3 4" key="1">
    <citation type="submission" date="2015-12" db="EMBL/GenBank/DDBJ databases">
        <title>Draft genome sequence of Moniliophthora roreri, the causal agent of frosty pod rot of cacao.</title>
        <authorList>
            <person name="Aime M.C."/>
            <person name="Diaz-Valderrama J.R."/>
            <person name="Kijpornyongpan T."/>
            <person name="Phillips-Mora W."/>
        </authorList>
    </citation>
    <scope>NUCLEOTIDE SEQUENCE [LARGE SCALE GENOMIC DNA]</scope>
    <source>
        <strain evidence="3 4">MCA 2952</strain>
    </source>
</reference>
<organism evidence="3 4">
    <name type="scientific">Moniliophthora roreri</name>
    <name type="common">Frosty pod rot fungus</name>
    <name type="synonym">Monilia roreri</name>
    <dbReference type="NCBI Taxonomy" id="221103"/>
    <lineage>
        <taxon>Eukaryota</taxon>
        <taxon>Fungi</taxon>
        <taxon>Dikarya</taxon>
        <taxon>Basidiomycota</taxon>
        <taxon>Agaricomycotina</taxon>
        <taxon>Agaricomycetes</taxon>
        <taxon>Agaricomycetidae</taxon>
        <taxon>Agaricales</taxon>
        <taxon>Marasmiineae</taxon>
        <taxon>Marasmiaceae</taxon>
        <taxon>Moniliophthora</taxon>
    </lineage>
</organism>
<evidence type="ECO:0000256" key="1">
    <source>
        <dbReference type="SAM" id="MobiDB-lite"/>
    </source>
</evidence>
<protein>
    <submittedName>
        <fullName evidence="3">Uncharacterized protein</fullName>
    </submittedName>
</protein>